<dbReference type="GO" id="GO:0010038">
    <property type="term" value="P:response to metal ion"/>
    <property type="evidence" value="ECO:0007669"/>
    <property type="project" value="InterPro"/>
</dbReference>
<comment type="similarity">
    <text evidence="1">Belongs to the CutA family.</text>
</comment>
<dbReference type="EMBL" id="AAHK01002109">
    <property type="protein sequence ID" value="EAN83273.1"/>
    <property type="molecule type" value="Genomic_DNA"/>
</dbReference>
<keyword evidence="3" id="KW-1185">Reference proteome</keyword>
<organism evidence="2 3">
    <name type="scientific">Trypanosoma cruzi (strain CL Brener)</name>
    <dbReference type="NCBI Taxonomy" id="353153"/>
    <lineage>
        <taxon>Eukaryota</taxon>
        <taxon>Discoba</taxon>
        <taxon>Euglenozoa</taxon>
        <taxon>Kinetoplastea</taxon>
        <taxon>Metakinetoplastina</taxon>
        <taxon>Trypanosomatida</taxon>
        <taxon>Trypanosomatidae</taxon>
        <taxon>Trypanosoma</taxon>
        <taxon>Schizotrypanum</taxon>
    </lineage>
</organism>
<dbReference type="PANTHER" id="PTHR23419">
    <property type="entry name" value="DIVALENT CATION TOLERANCE CUTA-RELATED"/>
    <property type="match status" value="1"/>
</dbReference>
<evidence type="ECO:0000256" key="1">
    <source>
        <dbReference type="ARBA" id="ARBA00010169"/>
    </source>
</evidence>
<comment type="caution">
    <text evidence="2">The sequence shown here is derived from an EMBL/GenBank/DDBJ whole genome shotgun (WGS) entry which is preliminary data.</text>
</comment>
<sequence>MFSVCYVTTPSMEVARELSKQLVMGKKAACVNIIPVIQSVYQWEGRLQEESECLMMIKTRASLIEEVVADVKRHHPYDVPEIISVPMGPGSEDYLKWVADSTTPSEHSR</sequence>
<proteinExistence type="inferred from homology"/>
<protein>
    <submittedName>
        <fullName evidence="2">Divalent cation tolerance protein, putative</fullName>
    </submittedName>
</protein>
<dbReference type="InterPro" id="IPR011322">
    <property type="entry name" value="N-reg_PII-like_a/b"/>
</dbReference>
<dbReference type="KEGG" id="tcr:506489.59"/>
<reference evidence="2 3" key="1">
    <citation type="journal article" date="2005" name="Science">
        <title>The genome sequence of Trypanosoma cruzi, etiologic agent of Chagas disease.</title>
        <authorList>
            <person name="El-Sayed N.M."/>
            <person name="Myler P.J."/>
            <person name="Bartholomeu D.C."/>
            <person name="Nilsson D."/>
            <person name="Aggarwal G."/>
            <person name="Tran A.N."/>
            <person name="Ghedin E."/>
            <person name="Worthey E.A."/>
            <person name="Delcher A.L."/>
            <person name="Blandin G."/>
            <person name="Westenberger S.J."/>
            <person name="Caler E."/>
            <person name="Cerqueira G.C."/>
            <person name="Branche C."/>
            <person name="Haas B."/>
            <person name="Anupama A."/>
            <person name="Arner E."/>
            <person name="Aslund L."/>
            <person name="Attipoe P."/>
            <person name="Bontempi E."/>
            <person name="Bringaud F."/>
            <person name="Burton P."/>
            <person name="Cadag E."/>
            <person name="Campbell D.A."/>
            <person name="Carrington M."/>
            <person name="Crabtree J."/>
            <person name="Darban H."/>
            <person name="da Silveira J.F."/>
            <person name="de Jong P."/>
            <person name="Edwards K."/>
            <person name="Englund P.T."/>
            <person name="Fazelina G."/>
            <person name="Feldblyum T."/>
            <person name="Ferella M."/>
            <person name="Frasch A.C."/>
            <person name="Gull K."/>
            <person name="Horn D."/>
            <person name="Hou L."/>
            <person name="Huang Y."/>
            <person name="Kindlund E."/>
            <person name="Klingbeil M."/>
            <person name="Kluge S."/>
            <person name="Koo H."/>
            <person name="Lacerda D."/>
            <person name="Levin M.J."/>
            <person name="Lorenzi H."/>
            <person name="Louie T."/>
            <person name="Machado C.R."/>
            <person name="McCulloch R."/>
            <person name="McKenna A."/>
            <person name="Mizuno Y."/>
            <person name="Mottram J.C."/>
            <person name="Nelson S."/>
            <person name="Ochaya S."/>
            <person name="Osoegawa K."/>
            <person name="Pai G."/>
            <person name="Parsons M."/>
            <person name="Pentony M."/>
            <person name="Pettersson U."/>
            <person name="Pop M."/>
            <person name="Ramirez J.L."/>
            <person name="Rinta J."/>
            <person name="Robertson L."/>
            <person name="Salzberg S.L."/>
            <person name="Sanchez D.O."/>
            <person name="Seyler A."/>
            <person name="Sharma R."/>
            <person name="Shetty J."/>
            <person name="Simpson A.J."/>
            <person name="Sisk E."/>
            <person name="Tammi M.T."/>
            <person name="Tarleton R."/>
            <person name="Teixeira S."/>
            <person name="Van Aken S."/>
            <person name="Vogt C."/>
            <person name="Ward P.N."/>
            <person name="Wickstead B."/>
            <person name="Wortman J."/>
            <person name="White O."/>
            <person name="Fraser C.M."/>
            <person name="Stuart K.D."/>
            <person name="Andersson B."/>
        </authorList>
    </citation>
    <scope>NUCLEOTIDE SEQUENCE [LARGE SCALE GENOMIC DNA]</scope>
    <source>
        <strain evidence="2 3">CL Brener</strain>
    </source>
</reference>
<dbReference type="eggNOG" id="KOG3338">
    <property type="taxonomic scope" value="Eukaryota"/>
</dbReference>
<dbReference type="AlphaFoldDB" id="Q4CSL6"/>
<dbReference type="PANTHER" id="PTHR23419:SF8">
    <property type="entry name" value="FI09726P"/>
    <property type="match status" value="1"/>
</dbReference>
<dbReference type="PaxDb" id="353153-Q4CSL6"/>
<feature type="non-terminal residue" evidence="2">
    <location>
        <position position="109"/>
    </location>
</feature>
<evidence type="ECO:0000313" key="2">
    <source>
        <dbReference type="EMBL" id="EAN83273.1"/>
    </source>
</evidence>
<dbReference type="Pfam" id="PF03091">
    <property type="entry name" value="CutA1"/>
    <property type="match status" value="1"/>
</dbReference>
<dbReference type="SUPFAM" id="SSF54913">
    <property type="entry name" value="GlnB-like"/>
    <property type="match status" value="1"/>
</dbReference>
<dbReference type="InterPro" id="IPR004323">
    <property type="entry name" value="Ion_tolerance_CutA"/>
</dbReference>
<dbReference type="Proteomes" id="UP000002296">
    <property type="component" value="Unassembled WGS sequence"/>
</dbReference>
<gene>
    <name evidence="2" type="ORF">Tc00.1047053506489.59</name>
</gene>
<dbReference type="InterPro" id="IPR015867">
    <property type="entry name" value="N-reg_PII/ATP_PRibTrfase_C"/>
</dbReference>
<dbReference type="SMR" id="Q4CSL6"/>
<evidence type="ECO:0000313" key="3">
    <source>
        <dbReference type="Proteomes" id="UP000002296"/>
    </source>
</evidence>
<dbReference type="GO" id="GO:0005507">
    <property type="term" value="F:copper ion binding"/>
    <property type="evidence" value="ECO:0007669"/>
    <property type="project" value="TreeGrafter"/>
</dbReference>
<name>Q4CSL6_TRYCC</name>
<dbReference type="InParanoid" id="Q4CSL6"/>
<dbReference type="RefSeq" id="XP_805124.1">
    <property type="nucleotide sequence ID" value="XM_800031.1"/>
</dbReference>
<accession>Q4CSL6</accession>
<dbReference type="GeneID" id="3534762"/>
<dbReference type="Gene3D" id="3.30.70.120">
    <property type="match status" value="1"/>
</dbReference>
<dbReference type="OMA" id="ARGIMDK"/>